<reference evidence="2" key="1">
    <citation type="submission" date="2022-03" db="EMBL/GenBank/DDBJ databases">
        <title>Brevibacterium spongiae sp. nov., isolated from marine sponge.</title>
        <authorList>
            <person name="Li Z."/>
            <person name="Zhang M."/>
        </authorList>
    </citation>
    <scope>NUCLEOTIDE SEQUENCE</scope>
    <source>
        <strain evidence="2">WHS-Z9</strain>
    </source>
</reference>
<sequence length="285" mass="31620">MLKSIDSLRSVCKFPTGSDAAEGSIYTLTLNSRTSDSGDWAVDDEELYRCAALQTTEKAHSARSRIEEATKTKRSISKSWSMLALRHGASFQLHSPKEDDFRQFAPVYFHTLYTDAYMLARLQTQLLRSWERPAYSILSGTVGSDDLSSARDQMMRLERAVAVDSARYWLKKTEANTGKSISILHDAQEAQRVSQRLASLETQIATLARLAERDATNRRTKAQETLSAIAMVLAVAVFPITIANDLVSLFGIKLPSLVLVLILIVLAGALGVCAIVARRLLLKRR</sequence>
<protein>
    <recommendedName>
        <fullName evidence="4">CorA-like Mg2+ transporter protein</fullName>
    </recommendedName>
</protein>
<keyword evidence="1" id="KW-1133">Transmembrane helix</keyword>
<feature type="transmembrane region" description="Helical" evidence="1">
    <location>
        <begin position="228"/>
        <end position="251"/>
    </location>
</feature>
<keyword evidence="3" id="KW-1185">Reference proteome</keyword>
<gene>
    <name evidence="2" type="ORF">L1F31_11365</name>
</gene>
<organism evidence="2 3">
    <name type="scientific">Brevibacterium spongiae</name>
    <dbReference type="NCBI Taxonomy" id="2909672"/>
    <lineage>
        <taxon>Bacteria</taxon>
        <taxon>Bacillati</taxon>
        <taxon>Actinomycetota</taxon>
        <taxon>Actinomycetes</taxon>
        <taxon>Micrococcales</taxon>
        <taxon>Brevibacteriaceae</taxon>
        <taxon>Brevibacterium</taxon>
    </lineage>
</organism>
<evidence type="ECO:0000313" key="2">
    <source>
        <dbReference type="EMBL" id="UVI34729.1"/>
    </source>
</evidence>
<dbReference type="EMBL" id="CP093443">
    <property type="protein sequence ID" value="UVI34729.1"/>
    <property type="molecule type" value="Genomic_DNA"/>
</dbReference>
<evidence type="ECO:0000256" key="1">
    <source>
        <dbReference type="SAM" id="Phobius"/>
    </source>
</evidence>
<keyword evidence="1" id="KW-0472">Membrane</keyword>
<evidence type="ECO:0008006" key="4">
    <source>
        <dbReference type="Google" id="ProtNLM"/>
    </source>
</evidence>
<evidence type="ECO:0000313" key="3">
    <source>
        <dbReference type="Proteomes" id="UP001064879"/>
    </source>
</evidence>
<dbReference type="Proteomes" id="UP001064879">
    <property type="component" value="Chromosome"/>
</dbReference>
<dbReference type="RefSeq" id="WP_265417409.1">
    <property type="nucleotide sequence ID" value="NZ_CP093443.1"/>
</dbReference>
<keyword evidence="1" id="KW-0812">Transmembrane</keyword>
<name>A0ABY5SPT8_9MICO</name>
<accession>A0ABY5SPT8</accession>
<feature type="transmembrane region" description="Helical" evidence="1">
    <location>
        <begin position="257"/>
        <end position="277"/>
    </location>
</feature>
<proteinExistence type="predicted"/>